<gene>
    <name evidence="2" type="primary">Aste57867_2278</name>
    <name evidence="1" type="ORF">As57867_002273</name>
    <name evidence="2" type="ORF">ASTE57867_2278</name>
</gene>
<reference evidence="1" key="2">
    <citation type="submission" date="2019-06" db="EMBL/GenBank/DDBJ databases">
        <title>Genomics analysis of Aphanomyces spp. identifies a new class of oomycete effector associated with host adaptation.</title>
        <authorList>
            <person name="Gaulin E."/>
        </authorList>
    </citation>
    <scope>NUCLEOTIDE SEQUENCE</scope>
    <source>
        <strain evidence="1">CBS 578.67</strain>
    </source>
</reference>
<dbReference type="PANTHER" id="PTHR46586:SF3">
    <property type="entry name" value="ANKYRIN REPEAT-CONTAINING PROTEIN"/>
    <property type="match status" value="1"/>
</dbReference>
<dbReference type="Proteomes" id="UP000332933">
    <property type="component" value="Unassembled WGS sequence"/>
</dbReference>
<dbReference type="EMBL" id="VJMH01000247">
    <property type="protein sequence ID" value="KAF0717463.1"/>
    <property type="molecule type" value="Genomic_DNA"/>
</dbReference>
<dbReference type="InterPro" id="IPR036770">
    <property type="entry name" value="Ankyrin_rpt-contain_sf"/>
</dbReference>
<evidence type="ECO:0000313" key="1">
    <source>
        <dbReference type="EMBL" id="KAF0717463.1"/>
    </source>
</evidence>
<dbReference type="PANTHER" id="PTHR46586">
    <property type="entry name" value="ANKYRIN REPEAT-CONTAINING PROTEIN"/>
    <property type="match status" value="1"/>
</dbReference>
<dbReference type="Gene3D" id="1.25.40.20">
    <property type="entry name" value="Ankyrin repeat-containing domain"/>
    <property type="match status" value="3"/>
</dbReference>
<dbReference type="EMBL" id="CAADRA010000247">
    <property type="protein sequence ID" value="VFT79481.1"/>
    <property type="molecule type" value="Genomic_DNA"/>
</dbReference>
<dbReference type="Pfam" id="PF13637">
    <property type="entry name" value="Ank_4"/>
    <property type="match status" value="1"/>
</dbReference>
<keyword evidence="3" id="KW-1185">Reference proteome</keyword>
<dbReference type="OrthoDB" id="543798at2759"/>
<accession>A0A485K7X3</accession>
<dbReference type="InterPro" id="IPR052050">
    <property type="entry name" value="SecEffector_AnkRepeat"/>
</dbReference>
<dbReference type="AlphaFoldDB" id="A0A485K7X3"/>
<evidence type="ECO:0000313" key="2">
    <source>
        <dbReference type="EMBL" id="VFT79481.1"/>
    </source>
</evidence>
<sequence length="573" mass="63970">MRRTKFSRQDYAETIYQRVLLSRDLLVTITAYQRDGIYEDMFVFTSLSSILVYTHTNTNFDLVTTLHRIDAIFTPWLVTYGLLRLPKLFACIVDLPSLAMLYAAATANHMLLHYLRENCDHRLLNRYDPLDTAAFSNNLILLQDLRQQGFSSSTKAMELAAGHGNLDMIRHIHANRPVQCTTTAVENAVSGGHVAVVAYFWQHLLPNASFYADHKVDLANRAAESNQLGMVQSMHNWVWYGNNVGFHSAIKRGNIAVAKWIHAQAFFWGIVWWVSPMVLAAENGLLDLVQFLHDHHPIEFIAHRWNIDTIATNGHLAVLEYLQPYGCTCTTKAMDHAAGNGHLEVVIWLHANRSEGCTSTAMDLAAANNDMDMVVFLFETRSELCSTSAMDNAAGKGHLAMVQWLHAHTTAGCTTNALDFAAGGNHWEVVQWLFTNRKEGCSNQAPLLAARNGHLEMAKWLLETCKMPVCAPEVAFCAAKVGHVDILAWLVDMYPQVAYSQLLGHAIGSGHVETVMWVLGNISIRCYGCAAISVNNSRRSRYGAIFQVLEPFATDVCTCLSDIDSPRQSIKDM</sequence>
<name>A0A485K7X3_9STRA</name>
<reference evidence="2 3" key="1">
    <citation type="submission" date="2019-03" db="EMBL/GenBank/DDBJ databases">
        <authorList>
            <person name="Gaulin E."/>
            <person name="Dumas B."/>
        </authorList>
    </citation>
    <scope>NUCLEOTIDE SEQUENCE [LARGE SCALE GENOMIC DNA]</scope>
    <source>
        <strain evidence="2">CBS 568.67</strain>
    </source>
</reference>
<dbReference type="Pfam" id="PF12796">
    <property type="entry name" value="Ank_2"/>
    <property type="match status" value="1"/>
</dbReference>
<proteinExistence type="predicted"/>
<evidence type="ECO:0000313" key="3">
    <source>
        <dbReference type="Proteomes" id="UP000332933"/>
    </source>
</evidence>
<protein>
    <submittedName>
        <fullName evidence="2">Aste57867_2278 protein</fullName>
    </submittedName>
</protein>
<organism evidence="2 3">
    <name type="scientific">Aphanomyces stellatus</name>
    <dbReference type="NCBI Taxonomy" id="120398"/>
    <lineage>
        <taxon>Eukaryota</taxon>
        <taxon>Sar</taxon>
        <taxon>Stramenopiles</taxon>
        <taxon>Oomycota</taxon>
        <taxon>Saprolegniomycetes</taxon>
        <taxon>Saprolegniales</taxon>
        <taxon>Verrucalvaceae</taxon>
        <taxon>Aphanomyces</taxon>
    </lineage>
</organism>
<dbReference type="InterPro" id="IPR002110">
    <property type="entry name" value="Ankyrin_rpt"/>
</dbReference>
<dbReference type="SUPFAM" id="SSF48403">
    <property type="entry name" value="Ankyrin repeat"/>
    <property type="match status" value="1"/>
</dbReference>